<keyword evidence="3" id="KW-1185">Reference proteome</keyword>
<dbReference type="EMBL" id="JBHRYC010000093">
    <property type="protein sequence ID" value="MFC3639379.1"/>
    <property type="molecule type" value="Genomic_DNA"/>
</dbReference>
<proteinExistence type="predicted"/>
<organism evidence="2 3">
    <name type="scientific">Camelimonas fluminis</name>
    <dbReference type="NCBI Taxonomy" id="1576911"/>
    <lineage>
        <taxon>Bacteria</taxon>
        <taxon>Pseudomonadati</taxon>
        <taxon>Pseudomonadota</taxon>
        <taxon>Alphaproteobacteria</taxon>
        <taxon>Hyphomicrobiales</taxon>
        <taxon>Chelatococcaceae</taxon>
        <taxon>Camelimonas</taxon>
    </lineage>
</organism>
<gene>
    <name evidence="2" type="ORF">ACFONL_18745</name>
</gene>
<evidence type="ECO:0000313" key="2">
    <source>
        <dbReference type="EMBL" id="MFC3639379.1"/>
    </source>
</evidence>
<evidence type="ECO:0000256" key="1">
    <source>
        <dbReference type="SAM" id="SignalP"/>
    </source>
</evidence>
<sequence length="163" mass="17380">MACVPGGAAILAIVLATGAEAAPRERTTVILQADVPGRANVNRHRLTLMARTADGRDVTLALSCRVNEPSVFGVAIKAGGEPPPIDGRVVTFRLENPDGELNERLASADSYLILGGERAVRLFARALRSDVIGLDDGAGQTVRFGLCADRARVDRYRELCQLD</sequence>
<name>A0ABV7UKZ8_9HYPH</name>
<evidence type="ECO:0000313" key="3">
    <source>
        <dbReference type="Proteomes" id="UP001595704"/>
    </source>
</evidence>
<comment type="caution">
    <text evidence="2">The sequence shown here is derived from an EMBL/GenBank/DDBJ whole genome shotgun (WGS) entry which is preliminary data.</text>
</comment>
<reference evidence="3" key="1">
    <citation type="journal article" date="2019" name="Int. J. Syst. Evol. Microbiol.">
        <title>The Global Catalogue of Microorganisms (GCM) 10K type strain sequencing project: providing services to taxonomists for standard genome sequencing and annotation.</title>
        <authorList>
            <consortium name="The Broad Institute Genomics Platform"/>
            <consortium name="The Broad Institute Genome Sequencing Center for Infectious Disease"/>
            <person name="Wu L."/>
            <person name="Ma J."/>
        </authorList>
    </citation>
    <scope>NUCLEOTIDE SEQUENCE [LARGE SCALE GENOMIC DNA]</scope>
    <source>
        <strain evidence="3">KCTC 42282</strain>
    </source>
</reference>
<accession>A0ABV7UKZ8</accession>
<feature type="signal peptide" evidence="1">
    <location>
        <begin position="1"/>
        <end position="21"/>
    </location>
</feature>
<feature type="chain" id="PRO_5046870596" evidence="1">
    <location>
        <begin position="22"/>
        <end position="163"/>
    </location>
</feature>
<dbReference type="RefSeq" id="WP_191319314.1">
    <property type="nucleotide sequence ID" value="NZ_BNCG01000007.1"/>
</dbReference>
<dbReference type="Proteomes" id="UP001595704">
    <property type="component" value="Unassembled WGS sequence"/>
</dbReference>
<protein>
    <submittedName>
        <fullName evidence="2">Uncharacterized protein</fullName>
    </submittedName>
</protein>
<keyword evidence="1" id="KW-0732">Signal</keyword>